<accession>G5K5I9</accession>
<dbReference type="EMBL" id="AEUX02000007">
    <property type="protein sequence ID" value="EHI69249.1"/>
    <property type="molecule type" value="Genomic_DNA"/>
</dbReference>
<dbReference type="RefSeq" id="WP_008090317.1">
    <property type="nucleotide sequence ID" value="NZ_AEUX02000007.1"/>
</dbReference>
<dbReference type="OrthoDB" id="2222927at2"/>
<comment type="caution">
    <text evidence="1">The sequence shown here is derived from an EMBL/GenBank/DDBJ whole genome shotgun (WGS) entry which is preliminary data.</text>
</comment>
<reference evidence="1 2" key="1">
    <citation type="journal article" date="2014" name="Int. J. Syst. Evol. Microbiol.">
        <title>Phylogenomics and the dynamic genome evolution of the genus Streptococcus.</title>
        <authorList>
            <consortium name="The Broad Institute Genome Sequencing Platform"/>
            <person name="Richards V.P."/>
            <person name="Palmer S.R."/>
            <person name="Pavinski Bitar P.D."/>
            <person name="Qin X."/>
            <person name="Weinstock G.M."/>
            <person name="Highlander S.K."/>
            <person name="Town C.D."/>
            <person name="Burne R.A."/>
            <person name="Stanhope M.J."/>
        </authorList>
    </citation>
    <scope>NUCLEOTIDE SEQUENCE [LARGE SCALE GENOMIC DNA]</scope>
    <source>
        <strain evidence="1 2">707-05</strain>
    </source>
</reference>
<proteinExistence type="predicted"/>
<dbReference type="AlphaFoldDB" id="G5K5I9"/>
<protein>
    <submittedName>
        <fullName evidence="1">Uncharacterized protein</fullName>
    </submittedName>
</protein>
<evidence type="ECO:0000313" key="1">
    <source>
        <dbReference type="EMBL" id="EHI69249.1"/>
    </source>
</evidence>
<dbReference type="Proteomes" id="UP000003330">
    <property type="component" value="Unassembled WGS sequence"/>
</dbReference>
<organism evidence="1 2">
    <name type="scientific">Streptococcus ictaluri 707-05</name>
    <dbReference type="NCBI Taxonomy" id="764299"/>
    <lineage>
        <taxon>Bacteria</taxon>
        <taxon>Bacillati</taxon>
        <taxon>Bacillota</taxon>
        <taxon>Bacilli</taxon>
        <taxon>Lactobacillales</taxon>
        <taxon>Streptococcaceae</taxon>
        <taxon>Streptococcus</taxon>
    </lineage>
</organism>
<name>G5K5I9_9STRE</name>
<evidence type="ECO:0000313" key="2">
    <source>
        <dbReference type="Proteomes" id="UP000003330"/>
    </source>
</evidence>
<dbReference type="STRING" id="764299.STRIC_2105"/>
<keyword evidence="2" id="KW-1185">Reference proteome</keyword>
<gene>
    <name evidence="1" type="ORF">STRIC_2105</name>
</gene>
<sequence>MKPSELIRNYFKEHTGKTEADCAKATGVERNTVKQCVWRDRQRGLATKDRATGFVTYEDGFAEIPEKINGHPLAKVSHEMLNRLLEQTEFITDDELLLRYSKEIRLYIAELKGLLR</sequence>